<feature type="signal peptide" evidence="1">
    <location>
        <begin position="1"/>
        <end position="17"/>
    </location>
</feature>
<dbReference type="InterPro" id="IPR053772">
    <property type="entry name" value="At1g61320/At1g61330-like"/>
</dbReference>
<protein>
    <recommendedName>
        <fullName evidence="2">At1g61320/AtMIF1 LRR domain-containing protein</fullName>
    </recommendedName>
</protein>
<dbReference type="Proteomes" id="UP000008810">
    <property type="component" value="Chromosome 2"/>
</dbReference>
<proteinExistence type="predicted"/>
<feature type="domain" description="At1g61320/AtMIF1 LRR" evidence="2">
    <location>
        <begin position="99"/>
        <end position="263"/>
    </location>
</feature>
<dbReference type="EnsemblPlants" id="KQK03389">
    <property type="protein sequence ID" value="KQK03389"/>
    <property type="gene ID" value="BRADI_2g07548v3"/>
</dbReference>
<name>A0A0Q3FYH6_BRADI</name>
<dbReference type="SUPFAM" id="SSF52047">
    <property type="entry name" value="RNI-like"/>
    <property type="match status" value="1"/>
</dbReference>
<dbReference type="STRING" id="15368.A0A0Q3FYH6"/>
<dbReference type="EMBL" id="CM000881">
    <property type="protein sequence ID" value="KQK03389.2"/>
    <property type="molecule type" value="Genomic_DNA"/>
</dbReference>
<reference evidence="3" key="2">
    <citation type="submission" date="2017-06" db="EMBL/GenBank/DDBJ databases">
        <title>WGS assembly of Brachypodium distachyon.</title>
        <authorList>
            <consortium name="The International Brachypodium Initiative"/>
            <person name="Lucas S."/>
            <person name="Harmon-Smith M."/>
            <person name="Lail K."/>
            <person name="Tice H."/>
            <person name="Grimwood J."/>
            <person name="Bruce D."/>
            <person name="Barry K."/>
            <person name="Shu S."/>
            <person name="Lindquist E."/>
            <person name="Wang M."/>
            <person name="Pitluck S."/>
            <person name="Vogel J.P."/>
            <person name="Garvin D.F."/>
            <person name="Mockler T.C."/>
            <person name="Schmutz J."/>
            <person name="Rokhsar D."/>
            <person name="Bevan M.W."/>
        </authorList>
    </citation>
    <scope>NUCLEOTIDE SEQUENCE</scope>
    <source>
        <strain evidence="3">Bd21</strain>
    </source>
</reference>
<dbReference type="Pfam" id="PF23622">
    <property type="entry name" value="LRR_At1g61320_AtMIF1"/>
    <property type="match status" value="1"/>
</dbReference>
<organism evidence="3">
    <name type="scientific">Brachypodium distachyon</name>
    <name type="common">Purple false brome</name>
    <name type="synonym">Trachynia distachya</name>
    <dbReference type="NCBI Taxonomy" id="15368"/>
    <lineage>
        <taxon>Eukaryota</taxon>
        <taxon>Viridiplantae</taxon>
        <taxon>Streptophyta</taxon>
        <taxon>Embryophyta</taxon>
        <taxon>Tracheophyta</taxon>
        <taxon>Spermatophyta</taxon>
        <taxon>Magnoliopsida</taxon>
        <taxon>Liliopsida</taxon>
        <taxon>Poales</taxon>
        <taxon>Poaceae</taxon>
        <taxon>BOP clade</taxon>
        <taxon>Pooideae</taxon>
        <taxon>Stipodae</taxon>
        <taxon>Brachypodieae</taxon>
        <taxon>Brachypodium</taxon>
    </lineage>
</organism>
<gene>
    <name evidence="3" type="ORF">BRADI_2g07548v3</name>
</gene>
<accession>A0A0Q3FYH6</accession>
<sequence>MLLHTAVFSAWLDDLLAYTIPTLNFLTFLRLQDIWHDIHSLLPLPDAARLGCVSRAFLSSWRCHPNLTFSMKTLGLVRRNALYQEHKLAQSFTNRVNRIMKKHSGFGVKTFQLETCGDDFTPSDLDRWLQIAVTPGIEEVKISHAAPSGYYNFPCSLLFNGSVNSIQQLCLISCAFHPMAGLSCLRRLRLCYVHITGDELGCLLSNSFAMEELVLNGCILHRLNYLQVFGCKALKVVENKAPNLCSVCIDGALVQFPPGDLLQSEGPCSEPGYLQI</sequence>
<feature type="chain" id="PRO_5035999549" description="At1g61320/AtMIF1 LRR domain-containing protein" evidence="1">
    <location>
        <begin position="18"/>
        <end position="276"/>
    </location>
</feature>
<evidence type="ECO:0000313" key="4">
    <source>
        <dbReference type="EnsemblPlants" id="KQK03389"/>
    </source>
</evidence>
<evidence type="ECO:0000313" key="5">
    <source>
        <dbReference type="Proteomes" id="UP000008810"/>
    </source>
</evidence>
<dbReference type="Gramene" id="KQK03389">
    <property type="protein sequence ID" value="KQK03389"/>
    <property type="gene ID" value="BRADI_2g07548v3"/>
</dbReference>
<dbReference type="AlphaFoldDB" id="A0A0Q3FYH6"/>
<reference evidence="3 4" key="1">
    <citation type="journal article" date="2010" name="Nature">
        <title>Genome sequencing and analysis of the model grass Brachypodium distachyon.</title>
        <authorList>
            <consortium name="International Brachypodium Initiative"/>
        </authorList>
    </citation>
    <scope>NUCLEOTIDE SEQUENCE [LARGE SCALE GENOMIC DNA]</scope>
    <source>
        <strain evidence="3 4">Bd21</strain>
    </source>
</reference>
<dbReference type="PANTHER" id="PTHR34145:SF41">
    <property type="entry name" value="OS02G0729251 PROTEIN"/>
    <property type="match status" value="1"/>
</dbReference>
<dbReference type="PANTHER" id="PTHR34145">
    <property type="entry name" value="OS02G0105600 PROTEIN"/>
    <property type="match status" value="1"/>
</dbReference>
<dbReference type="OrthoDB" id="692144at2759"/>
<evidence type="ECO:0000313" key="3">
    <source>
        <dbReference type="EMBL" id="KQK03389.2"/>
    </source>
</evidence>
<evidence type="ECO:0000256" key="1">
    <source>
        <dbReference type="SAM" id="SignalP"/>
    </source>
</evidence>
<reference evidence="4" key="3">
    <citation type="submission" date="2018-08" db="UniProtKB">
        <authorList>
            <consortium name="EnsemblPlants"/>
        </authorList>
    </citation>
    <scope>IDENTIFICATION</scope>
    <source>
        <strain evidence="4">cv. Bd21</strain>
    </source>
</reference>
<keyword evidence="5" id="KW-1185">Reference proteome</keyword>
<keyword evidence="1" id="KW-0732">Signal</keyword>
<evidence type="ECO:0000259" key="2">
    <source>
        <dbReference type="Pfam" id="PF23622"/>
    </source>
</evidence>
<dbReference type="InParanoid" id="A0A0Q3FYH6"/>
<dbReference type="InterPro" id="IPR055357">
    <property type="entry name" value="LRR_At1g61320_AtMIF1"/>
</dbReference>